<dbReference type="SMART" id="SM00260">
    <property type="entry name" value="CheW"/>
    <property type="match status" value="1"/>
</dbReference>
<organism evidence="2 3">
    <name type="scientific">Shouchella clausii</name>
    <name type="common">Alkalihalobacillus clausii</name>
    <dbReference type="NCBI Taxonomy" id="79880"/>
    <lineage>
        <taxon>Bacteria</taxon>
        <taxon>Bacillati</taxon>
        <taxon>Bacillota</taxon>
        <taxon>Bacilli</taxon>
        <taxon>Bacillales</taxon>
        <taxon>Bacillaceae</taxon>
        <taxon>Shouchella</taxon>
    </lineage>
</organism>
<gene>
    <name evidence="2" type="ORF">CHH72_07655</name>
</gene>
<comment type="caution">
    <text evidence="2">The sequence shown here is derived from an EMBL/GenBank/DDBJ whole genome shotgun (WGS) entry which is preliminary data.</text>
</comment>
<dbReference type="PANTHER" id="PTHR22617:SF23">
    <property type="entry name" value="CHEMOTAXIS PROTEIN CHEW"/>
    <property type="match status" value="1"/>
</dbReference>
<reference evidence="2 3" key="1">
    <citation type="submission" date="2017-07" db="EMBL/GenBank/DDBJ databases">
        <title>Isolation and whole genome analysis of endospore-forming bacteria from heroin.</title>
        <authorList>
            <person name="Kalinowski J."/>
            <person name="Ahrens B."/>
            <person name="Al-Dilaimi A."/>
            <person name="Winkler A."/>
            <person name="Wibberg D."/>
            <person name="Schleenbecker U."/>
            <person name="Ruckert C."/>
            <person name="Wolfel R."/>
            <person name="Grass G."/>
        </authorList>
    </citation>
    <scope>NUCLEOTIDE SEQUENCE [LARGE SCALE GENOMIC DNA]</scope>
    <source>
        <strain evidence="2 3">7539</strain>
    </source>
</reference>
<dbReference type="GO" id="GO:0007165">
    <property type="term" value="P:signal transduction"/>
    <property type="evidence" value="ECO:0007669"/>
    <property type="project" value="InterPro"/>
</dbReference>
<dbReference type="EMBL" id="NPCC01000008">
    <property type="protein sequence ID" value="PAE89505.1"/>
    <property type="molecule type" value="Genomic_DNA"/>
</dbReference>
<evidence type="ECO:0000259" key="1">
    <source>
        <dbReference type="PROSITE" id="PS50851"/>
    </source>
</evidence>
<dbReference type="Pfam" id="PF01584">
    <property type="entry name" value="CheW"/>
    <property type="match status" value="1"/>
</dbReference>
<dbReference type="PANTHER" id="PTHR22617">
    <property type="entry name" value="CHEMOTAXIS SENSOR HISTIDINE KINASE-RELATED"/>
    <property type="match status" value="1"/>
</dbReference>
<proteinExistence type="predicted"/>
<feature type="domain" description="CheW-like" evidence="1">
    <location>
        <begin position="5"/>
        <end position="139"/>
    </location>
</feature>
<evidence type="ECO:0000313" key="3">
    <source>
        <dbReference type="Proteomes" id="UP000216207"/>
    </source>
</evidence>
<dbReference type="Proteomes" id="UP000216207">
    <property type="component" value="Unassembled WGS sequence"/>
</dbReference>
<dbReference type="PROSITE" id="PS50851">
    <property type="entry name" value="CHEW"/>
    <property type="match status" value="1"/>
</dbReference>
<dbReference type="InterPro" id="IPR036061">
    <property type="entry name" value="CheW-like_dom_sf"/>
</dbReference>
<protein>
    <submittedName>
        <fullName evidence="2">Chemotaxis protein CheW</fullName>
    </submittedName>
</protein>
<sequence length="144" mass="15976">MVEHTKQFTVFAVGEEWYGIDILHLSSIELLDGIRIVPNADPAIMGVVNIRGSLLPVVDLRYLLYQKKMEVTEACRLLVCAETLGSFVLAVNEASDIWEIDLASIEELSDAPYKKGISHVEGTLVTILDGAQLAKEIEHQVQKQ</sequence>
<dbReference type="AlphaFoldDB" id="A0A268P2H0"/>
<dbReference type="GO" id="GO:0005829">
    <property type="term" value="C:cytosol"/>
    <property type="evidence" value="ECO:0007669"/>
    <property type="project" value="TreeGrafter"/>
</dbReference>
<dbReference type="InterPro" id="IPR039315">
    <property type="entry name" value="CheW"/>
</dbReference>
<dbReference type="InterPro" id="IPR002545">
    <property type="entry name" value="CheW-lke_dom"/>
</dbReference>
<dbReference type="GO" id="GO:0006935">
    <property type="term" value="P:chemotaxis"/>
    <property type="evidence" value="ECO:0007669"/>
    <property type="project" value="InterPro"/>
</dbReference>
<dbReference type="SUPFAM" id="SSF50341">
    <property type="entry name" value="CheW-like"/>
    <property type="match status" value="1"/>
</dbReference>
<name>A0A268P2H0_SHOCL</name>
<dbReference type="Gene3D" id="2.40.50.180">
    <property type="entry name" value="CheA-289, Domain 4"/>
    <property type="match status" value="1"/>
</dbReference>
<evidence type="ECO:0000313" key="2">
    <source>
        <dbReference type="EMBL" id="PAE89505.1"/>
    </source>
</evidence>
<accession>A0A268P2H0</accession>
<dbReference type="Gene3D" id="2.30.30.40">
    <property type="entry name" value="SH3 Domains"/>
    <property type="match status" value="1"/>
</dbReference>